<evidence type="ECO:0000313" key="1">
    <source>
        <dbReference type="EnsemblPlants" id="EMT01134"/>
    </source>
</evidence>
<organism evidence="1">
    <name type="scientific">Aegilops tauschii</name>
    <name type="common">Tausch's goatgrass</name>
    <name type="synonym">Aegilops squarrosa</name>
    <dbReference type="NCBI Taxonomy" id="37682"/>
    <lineage>
        <taxon>Eukaryota</taxon>
        <taxon>Viridiplantae</taxon>
        <taxon>Streptophyta</taxon>
        <taxon>Embryophyta</taxon>
        <taxon>Tracheophyta</taxon>
        <taxon>Spermatophyta</taxon>
        <taxon>Magnoliopsida</taxon>
        <taxon>Liliopsida</taxon>
        <taxon>Poales</taxon>
        <taxon>Poaceae</taxon>
        <taxon>BOP clade</taxon>
        <taxon>Pooideae</taxon>
        <taxon>Triticodae</taxon>
        <taxon>Triticeae</taxon>
        <taxon>Triticinae</taxon>
        <taxon>Aegilops</taxon>
    </lineage>
</organism>
<protein>
    <submittedName>
        <fullName evidence="1">Uncharacterized protein</fullName>
    </submittedName>
</protein>
<reference evidence="1" key="1">
    <citation type="submission" date="2015-06" db="UniProtKB">
        <authorList>
            <consortium name="EnsemblPlants"/>
        </authorList>
    </citation>
    <scope>IDENTIFICATION</scope>
</reference>
<proteinExistence type="predicted"/>
<sequence length="52" mass="5749">MAEAAREGGHSHLRHGFSEIFLEVYESEASTFKCQIKLPVDMDGKVAGQIQV</sequence>
<dbReference type="AlphaFoldDB" id="R7VYY6"/>
<name>R7VYY6_AEGTA</name>
<dbReference type="EnsemblPlants" id="EMT01134">
    <property type="protein sequence ID" value="EMT01134"/>
    <property type="gene ID" value="F775_42999"/>
</dbReference>
<accession>R7VYY6</accession>